<evidence type="ECO:0000256" key="6">
    <source>
        <dbReference type="ARBA" id="ARBA00022884"/>
    </source>
</evidence>
<dbReference type="Pfam" id="PF08389">
    <property type="entry name" value="Xpo1"/>
    <property type="match status" value="1"/>
</dbReference>
<keyword evidence="5 10" id="KW-0820">tRNA-binding</keyword>
<gene>
    <name evidence="13" type="primary">XPOT</name>
    <name evidence="13" type="ORF">CDAR_234721</name>
</gene>
<dbReference type="Pfam" id="PF19282">
    <property type="entry name" value="Exportin-T"/>
    <property type="match status" value="1"/>
</dbReference>
<dbReference type="PANTHER" id="PTHR15952:SF11">
    <property type="entry name" value="EXPORTIN-T"/>
    <property type="match status" value="1"/>
</dbReference>
<dbReference type="GO" id="GO:0000049">
    <property type="term" value="F:tRNA binding"/>
    <property type="evidence" value="ECO:0007669"/>
    <property type="project" value="UniProtKB-UniRule"/>
</dbReference>
<evidence type="ECO:0000256" key="3">
    <source>
        <dbReference type="ARBA" id="ARBA00022448"/>
    </source>
</evidence>
<keyword evidence="14" id="KW-1185">Reference proteome</keyword>
<dbReference type="GO" id="GO:0071528">
    <property type="term" value="P:tRNA re-export from nucleus"/>
    <property type="evidence" value="ECO:0007669"/>
    <property type="project" value="UniProtKB-UniRule"/>
</dbReference>
<dbReference type="InterPro" id="IPR016024">
    <property type="entry name" value="ARM-type_fold"/>
</dbReference>
<accession>A0AAV4TLC9</accession>
<proteinExistence type="inferred from homology"/>
<dbReference type="InterPro" id="IPR045546">
    <property type="entry name" value="Exportin-T_C"/>
</dbReference>
<feature type="domain" description="Exportin-T C-terminal" evidence="12">
    <location>
        <begin position="324"/>
        <end position="964"/>
    </location>
</feature>
<dbReference type="GO" id="GO:0016363">
    <property type="term" value="C:nuclear matrix"/>
    <property type="evidence" value="ECO:0007669"/>
    <property type="project" value="TreeGrafter"/>
</dbReference>
<protein>
    <recommendedName>
        <fullName evidence="2 10">Exportin-T</fullName>
    </recommendedName>
    <alternativeName>
        <fullName evidence="8 10">Exportin(tRNA)</fullName>
    </alternativeName>
    <alternativeName>
        <fullName evidence="9 10">tRNA exportin</fullName>
    </alternativeName>
</protein>
<dbReference type="Proteomes" id="UP001054837">
    <property type="component" value="Unassembled WGS sequence"/>
</dbReference>
<dbReference type="PANTHER" id="PTHR15952">
    <property type="entry name" value="EXPORTIN-T/LOS1"/>
    <property type="match status" value="1"/>
</dbReference>
<dbReference type="EMBL" id="BPLQ01009733">
    <property type="protein sequence ID" value="GIY46256.1"/>
    <property type="molecule type" value="Genomic_DNA"/>
</dbReference>
<comment type="caution">
    <text evidence="13">The sequence shown here is derived from an EMBL/GenBank/DDBJ whole genome shotgun (WGS) entry which is preliminary data.</text>
</comment>
<dbReference type="GO" id="GO:0031267">
    <property type="term" value="F:small GTPase binding"/>
    <property type="evidence" value="ECO:0007669"/>
    <property type="project" value="InterPro"/>
</dbReference>
<evidence type="ECO:0000313" key="13">
    <source>
        <dbReference type="EMBL" id="GIY46256.1"/>
    </source>
</evidence>
<sequence length="966" mass="110643">MDIQTIQRFLDSSDPSAMNQALQYFEQLKESEDGWKLSINFLSNINNEQDQVKFFCFQVILHYVKTKYPYANSEHQQIIREFVKHWIQSQSRSSNPDNSMIQNKASQIICMVFLMDFPSRWSSFFDDLLETLNLGVTSTMIYLRILLSINSEVADREISRSQKELETFTFIKDTMREMCITKLVDSWYHILVTYQNINTDLVCLCLDVIGAYIAWIEINLIANDRFVQVFITFLSNPKLRESTCDCIAQIIYKGMDPIAKVKIVESYATILKQAGVLNFTGSPDDEDFMVKLSTLVNTMGTALLSSWTRLQKSKDTRGMTIVANAIHDKIELLLKFLSNDDDEVSQAVVEFAREYLQFLKNKASVKAYGTADSSNVERILYIVINKYKYDLSTDFSYQDEDEAFFQEYRKLLKVLFDNLAMLDLDLIFSQTKNMIASTLNRWQTLPYNELEVAITFLYLLGEVVPNCHGTSDGNISDKKTEINEMLHLLITSGVSRQGHKAVILQFFETVVRYEKYFGQEPVLIPEILAAFLDDRGLRNSDPHVRSRASYLLSRFVKYLKTHMSNYTEGILKQLQDLLDLALPVNGISHTLVSPDDQLYLYETAAVLIVSGSFSPETKQAFLKSLLLPVAEKFQLLLQKLPTTSDELQRREIAKCMNHAIAVTSRTSKAFSNQQTMQTNGCVEVYLQALQIFLGALNLPYEQTTLQSAVRQYLHRMVVCLESEVLPYFPIAAEQLLKSSDIRSIQEFIPLINQIIVKFKKKVVPFVQEIFMPFVTAIFNTLSVPIDENDQPAQNERQQLQRSYFLFISAIVTSNITEVISTQSVQNFRQVLLTVIQGAVHFPDPVAQKTCFNILRKMVELWGGADGLDGFVEFMYHNIVPACFMAPLKETFDLNDAQTILALSESALCLKTVLDKRGAEFVTFLKTSYLPTLRINPEKMDEYCRALSSDSKAFKNYLKFFFQSAKT</sequence>
<dbReference type="Gene3D" id="1.25.10.10">
    <property type="entry name" value="Leucine-rich Repeat Variant"/>
    <property type="match status" value="1"/>
</dbReference>
<feature type="domain" description="Exportin-1/Importin-beta-like" evidence="11">
    <location>
        <begin position="99"/>
        <end position="247"/>
    </location>
</feature>
<evidence type="ECO:0000256" key="10">
    <source>
        <dbReference type="RuleBase" id="RU366037"/>
    </source>
</evidence>
<dbReference type="InterPro" id="IPR040017">
    <property type="entry name" value="XPOT"/>
</dbReference>
<comment type="similarity">
    <text evidence="10">Belongs to the exportin family.</text>
</comment>
<evidence type="ECO:0000313" key="14">
    <source>
        <dbReference type="Proteomes" id="UP001054837"/>
    </source>
</evidence>
<comment type="function">
    <text evidence="10">tRNA nucleus export receptor which facilitates tRNA translocation across the nuclear pore complex.</text>
</comment>
<comment type="subcellular location">
    <subcellularLocation>
        <location evidence="1 10">Cytoplasm</location>
    </subcellularLocation>
    <subcellularLocation>
        <location evidence="10">Nucleus</location>
    </subcellularLocation>
    <text evidence="10">Shuttles between the nucleus and the cytoplasm.</text>
</comment>
<evidence type="ECO:0000256" key="4">
    <source>
        <dbReference type="ARBA" id="ARBA00022490"/>
    </source>
</evidence>
<keyword evidence="4 10" id="KW-0963">Cytoplasm</keyword>
<dbReference type="AlphaFoldDB" id="A0AAV4TLC9"/>
<dbReference type="GO" id="GO:0005643">
    <property type="term" value="C:nuclear pore"/>
    <property type="evidence" value="ECO:0007669"/>
    <property type="project" value="TreeGrafter"/>
</dbReference>
<dbReference type="InterPro" id="IPR011989">
    <property type="entry name" value="ARM-like"/>
</dbReference>
<keyword evidence="3 10" id="KW-0813">Transport</keyword>
<evidence type="ECO:0000259" key="12">
    <source>
        <dbReference type="Pfam" id="PF19282"/>
    </source>
</evidence>
<reference evidence="13 14" key="1">
    <citation type="submission" date="2021-06" db="EMBL/GenBank/DDBJ databases">
        <title>Caerostris darwini draft genome.</title>
        <authorList>
            <person name="Kono N."/>
            <person name="Arakawa K."/>
        </authorList>
    </citation>
    <scope>NUCLEOTIDE SEQUENCE [LARGE SCALE GENOMIC DNA]</scope>
</reference>
<evidence type="ECO:0000256" key="9">
    <source>
        <dbReference type="ARBA" id="ARBA00032199"/>
    </source>
</evidence>
<dbReference type="InterPro" id="IPR013598">
    <property type="entry name" value="Exportin-1/Importin-b-like"/>
</dbReference>
<evidence type="ECO:0000256" key="2">
    <source>
        <dbReference type="ARBA" id="ARBA00018928"/>
    </source>
</evidence>
<evidence type="ECO:0000259" key="11">
    <source>
        <dbReference type="Pfam" id="PF08389"/>
    </source>
</evidence>
<evidence type="ECO:0000256" key="5">
    <source>
        <dbReference type="ARBA" id="ARBA00022555"/>
    </source>
</evidence>
<evidence type="ECO:0000256" key="8">
    <source>
        <dbReference type="ARBA" id="ARBA00029784"/>
    </source>
</evidence>
<keyword evidence="6 10" id="KW-0694">RNA-binding</keyword>
<dbReference type="SUPFAM" id="SSF48371">
    <property type="entry name" value="ARM repeat"/>
    <property type="match status" value="1"/>
</dbReference>
<name>A0AAV4TLC9_9ARAC</name>
<dbReference type="FunFam" id="1.25.10.10:FF:000105">
    <property type="entry name" value="Exportin for tRNA"/>
    <property type="match status" value="1"/>
</dbReference>
<keyword evidence="7 10" id="KW-0539">Nucleus</keyword>
<evidence type="ECO:0000256" key="1">
    <source>
        <dbReference type="ARBA" id="ARBA00004496"/>
    </source>
</evidence>
<dbReference type="GO" id="GO:0005737">
    <property type="term" value="C:cytoplasm"/>
    <property type="evidence" value="ECO:0007669"/>
    <property type="project" value="UniProtKB-SubCell"/>
</dbReference>
<evidence type="ECO:0000256" key="7">
    <source>
        <dbReference type="ARBA" id="ARBA00023242"/>
    </source>
</evidence>
<organism evidence="13 14">
    <name type="scientific">Caerostris darwini</name>
    <dbReference type="NCBI Taxonomy" id="1538125"/>
    <lineage>
        <taxon>Eukaryota</taxon>
        <taxon>Metazoa</taxon>
        <taxon>Ecdysozoa</taxon>
        <taxon>Arthropoda</taxon>
        <taxon>Chelicerata</taxon>
        <taxon>Arachnida</taxon>
        <taxon>Araneae</taxon>
        <taxon>Araneomorphae</taxon>
        <taxon>Entelegynae</taxon>
        <taxon>Araneoidea</taxon>
        <taxon>Araneidae</taxon>
        <taxon>Caerostris</taxon>
    </lineage>
</organism>